<keyword evidence="10 11" id="KW-0368">Histidine biosynthesis</keyword>
<evidence type="ECO:0000256" key="3">
    <source>
        <dbReference type="ARBA" id="ARBA00010178"/>
    </source>
</evidence>
<dbReference type="FunFam" id="3.40.50.1980:FF:000001">
    <property type="entry name" value="Histidinol dehydrogenase"/>
    <property type="match status" value="1"/>
</dbReference>
<reference evidence="33 34" key="4">
    <citation type="journal article" date="2018" name="Proc. Natl. Acad. Sci. U.S.A.">
        <title>Nonmutational mechanism of inheritance in the Archaeon Sulfolobus solfataricus.</title>
        <authorList>
            <person name="Payne S."/>
            <person name="McCarthy S."/>
            <person name="Johnson T."/>
            <person name="North E."/>
            <person name="Blum P."/>
        </authorList>
    </citation>
    <scope>NUCLEOTIDE SEQUENCE [LARGE SCALE GENOMIC DNA]</scope>
    <source>
        <strain evidence="21 33">SARC-H</strain>
        <strain evidence="22 37">SARC-I</strain>
        <strain evidence="24 38">SARC-N</strain>
        <strain evidence="25 39">SARC-O</strain>
        <strain evidence="26 34">SUL120</strain>
        <strain evidence="20 35">SULG</strain>
        <strain evidence="23 36">SULM</strain>
    </source>
</reference>
<evidence type="ECO:0000313" key="27">
    <source>
        <dbReference type="EMBL" id="QPG50879.1"/>
    </source>
</evidence>
<dbReference type="SMR" id="A0A0E3MC72"/>
<evidence type="ECO:0000313" key="21">
    <source>
        <dbReference type="EMBL" id="AZF71035.1"/>
    </source>
</evidence>
<dbReference type="Proteomes" id="UP000267993">
    <property type="component" value="Chromosome"/>
</dbReference>
<keyword evidence="6 10" id="KW-0479">Metal-binding</keyword>
<feature type="binding site" evidence="10 14">
    <location>
        <position position="384"/>
    </location>
    <ligand>
        <name>substrate</name>
    </ligand>
</feature>
<evidence type="ECO:0000313" key="26">
    <source>
        <dbReference type="EMBL" id="AZF84069.1"/>
    </source>
</evidence>
<evidence type="ECO:0000313" key="40">
    <source>
        <dbReference type="Proteomes" id="UP000594632"/>
    </source>
</evidence>
<dbReference type="Proteomes" id="UP000033057">
    <property type="component" value="Chromosome"/>
</dbReference>
<dbReference type="KEGG" id="ssoa:SULA_1689"/>
<feature type="active site" description="Proton acceptor" evidence="10 12">
    <location>
        <position position="299"/>
    </location>
</feature>
<dbReference type="KEGG" id="ssol:SULB_1690"/>
<evidence type="ECO:0000256" key="15">
    <source>
        <dbReference type="PIRSR" id="PIRSR000099-4"/>
    </source>
</evidence>
<feature type="binding site" evidence="10 15">
    <location>
        <position position="247"/>
    </location>
    <ligand>
        <name>Zn(2+)</name>
        <dbReference type="ChEBI" id="CHEBI:29105"/>
    </ligand>
</feature>
<comment type="catalytic activity">
    <reaction evidence="9 10 11">
        <text>L-histidinol + 2 NAD(+) + H2O = L-histidine + 2 NADH + 3 H(+)</text>
        <dbReference type="Rhea" id="RHEA:20641"/>
        <dbReference type="ChEBI" id="CHEBI:15377"/>
        <dbReference type="ChEBI" id="CHEBI:15378"/>
        <dbReference type="ChEBI" id="CHEBI:57540"/>
        <dbReference type="ChEBI" id="CHEBI:57595"/>
        <dbReference type="ChEBI" id="CHEBI:57699"/>
        <dbReference type="ChEBI" id="CHEBI:57945"/>
        <dbReference type="EC" id="1.1.1.23"/>
    </reaction>
</comment>
<dbReference type="InterPro" id="IPR012131">
    <property type="entry name" value="Hstdl_DH"/>
</dbReference>
<reference evidence="27 40" key="6">
    <citation type="journal article" date="2020" name="Nat. Commun.">
        <title>The structures of two archaeal type IV pili illuminate evolutionary relationships.</title>
        <authorList>
            <person name="Wang F."/>
            <person name="Baquero D.P."/>
            <person name="Su Z."/>
            <person name="Beltran L.C."/>
            <person name="Prangishvili D."/>
            <person name="Krupovic M."/>
            <person name="Egelman E.H."/>
        </authorList>
    </citation>
    <scope>NUCLEOTIDE SEQUENCE [LARGE SCALE GENOMIC DNA]</scope>
    <source>
        <strain evidence="27 40">POZ149</strain>
    </source>
</reference>
<dbReference type="Proteomes" id="UP000273443">
    <property type="component" value="Chromosome"/>
</dbReference>
<keyword evidence="8 10" id="KW-0560">Oxidoreductase</keyword>
<dbReference type="Gene3D" id="1.20.5.1300">
    <property type="match status" value="1"/>
</dbReference>
<dbReference type="PATRIC" id="fig|2287.6.peg.1749"/>
<dbReference type="InterPro" id="IPR022695">
    <property type="entry name" value="Histidinol_DH_monofunct"/>
</dbReference>
<dbReference type="Proteomes" id="UP000275843">
    <property type="component" value="Chromosome"/>
</dbReference>
<keyword evidence="10 11" id="KW-0520">NAD</keyword>
<dbReference type="PANTHER" id="PTHR21256:SF2">
    <property type="entry name" value="HISTIDINE BIOSYNTHESIS TRIFUNCTIONAL PROTEIN"/>
    <property type="match status" value="1"/>
</dbReference>
<feature type="binding site" evidence="10 13">
    <location>
        <position position="176"/>
    </location>
    <ligand>
        <name>NAD(+)</name>
        <dbReference type="ChEBI" id="CHEBI:57540"/>
    </ligand>
</feature>
<reference evidence="17" key="5">
    <citation type="submission" date="2018-10" db="EMBL/GenBank/DDBJ databases">
        <authorList>
            <person name="McCarthy S."/>
            <person name="Gradnigo J."/>
            <person name="Johnson T."/>
            <person name="Payne S."/>
            <person name="Lipzen A."/>
            <person name="Schackwitz W."/>
            <person name="Martin J."/>
            <person name="Moriyama E."/>
            <person name="Blum P."/>
        </authorList>
    </citation>
    <scope>NUCLEOTIDE SEQUENCE</scope>
    <source>
        <strain evidence="17">SARC-B</strain>
        <strain evidence="18">SARC-C</strain>
        <strain evidence="19">SULA</strain>
    </source>
</reference>
<dbReference type="GeneID" id="44129599"/>
<dbReference type="HAMAP" id="MF_01024">
    <property type="entry name" value="HisD"/>
    <property type="match status" value="1"/>
</dbReference>
<dbReference type="GO" id="GO:0005737">
    <property type="term" value="C:cytoplasm"/>
    <property type="evidence" value="ECO:0007669"/>
    <property type="project" value="TreeGrafter"/>
</dbReference>
<protein>
    <recommendedName>
        <fullName evidence="5 10">Histidinol dehydrogenase</fullName>
        <shortName evidence="10 11">HDH</shortName>
        <ecNumber evidence="4 10">1.1.1.23</ecNumber>
    </recommendedName>
</protein>
<organism evidence="17 30">
    <name type="scientific">Saccharolobus solfataricus</name>
    <name type="common">Sulfolobus solfataricus</name>
    <dbReference type="NCBI Taxonomy" id="2287"/>
    <lineage>
        <taxon>Archaea</taxon>
        <taxon>Thermoproteota</taxon>
        <taxon>Thermoprotei</taxon>
        <taxon>Sulfolobales</taxon>
        <taxon>Sulfolobaceae</taxon>
        <taxon>Saccharolobus</taxon>
    </lineage>
</organism>
<evidence type="ECO:0000313" key="32">
    <source>
        <dbReference type="Proteomes" id="UP000076770"/>
    </source>
</evidence>
<dbReference type="Proteomes" id="UP000282269">
    <property type="component" value="Chromosome"/>
</dbReference>
<evidence type="ECO:0000256" key="7">
    <source>
        <dbReference type="ARBA" id="ARBA00022833"/>
    </source>
</evidence>
<evidence type="ECO:0000313" key="23">
    <source>
        <dbReference type="EMBL" id="AZF76279.1"/>
    </source>
</evidence>
<evidence type="ECO:0000256" key="6">
    <source>
        <dbReference type="ARBA" id="ARBA00022723"/>
    </source>
</evidence>
<gene>
    <name evidence="10 17" type="primary">hisD</name>
    <name evidence="27" type="ORF">HFC64_14615</name>
    <name evidence="28" type="ORF">SSOP1_0593</name>
    <name evidence="19" type="ORF">SULA_1689</name>
    <name evidence="17" type="ORF">SULB_1690</name>
    <name evidence="18" type="ORF">SULC_1688</name>
    <name evidence="20" type="ORF">SULG_08470</name>
    <name evidence="21" type="ORF">SULH_08470</name>
    <name evidence="22" type="ORF">SULI_08470</name>
    <name evidence="23" type="ORF">SULM_08470</name>
    <name evidence="24" type="ORF">SULN_08470</name>
    <name evidence="25" type="ORF">SULO_08480</name>
    <name evidence="26" type="ORF">SULZ_08395</name>
</gene>
<dbReference type="InterPro" id="IPR016161">
    <property type="entry name" value="Ald_DH/histidinol_DH"/>
</dbReference>
<evidence type="ECO:0000256" key="14">
    <source>
        <dbReference type="PIRSR" id="PIRSR000099-3"/>
    </source>
</evidence>
<feature type="binding site" evidence="10 14">
    <location>
        <position position="299"/>
    </location>
    <ligand>
        <name>substrate</name>
    </ligand>
</feature>
<feature type="binding site" evidence="10 15">
    <location>
        <position position="244"/>
    </location>
    <ligand>
        <name>Zn(2+)</name>
        <dbReference type="ChEBI" id="CHEBI:29105"/>
    </ligand>
</feature>
<evidence type="ECO:0000256" key="5">
    <source>
        <dbReference type="ARBA" id="ARBA00016531"/>
    </source>
</evidence>
<sequence>MISYSLPNERPNDFSRVIPVVKDIIESVKTKGDNALYELTEKLDKVKIDNIKAREEELKTQASKLDPKVKQAIDTAYEQLKAFHEMLVPPNIGGGYQGISFGVIWRSIEKIGIYVPSGKYSYPSTLLMAGIPAKVAKVKEIYVASPPTQEGTVNPALAYVAIKLGVNEVYKIGGAQAIAALAFGTESVKKVYKIVGPGNVYVQAAKYLVSSVVGIDGIEGPTELVIIADETAKAEYVALDMKAQAEHGPDTYIVLLSNDDELIRRVEEKIKNDKKIYYIIKTKNLDEAIEIANKIAPEHLSLYVKDAYTLMDKIVNAGAISLGNTPPAIIDYVAGPNHILPTNGWAKIRGGITVYDFIKPTMYANVRDINKQLLEASISLANYEGFIIHGKSIGARYE</sequence>
<evidence type="ECO:0000256" key="9">
    <source>
        <dbReference type="ARBA" id="ARBA00049489"/>
    </source>
</evidence>
<dbReference type="GeneID" id="1454876"/>
<keyword evidence="7 10" id="KW-0862">Zinc</keyword>
<evidence type="ECO:0000313" key="38">
    <source>
        <dbReference type="Proteomes" id="UP000278715"/>
    </source>
</evidence>
<evidence type="ECO:0000256" key="1">
    <source>
        <dbReference type="ARBA" id="ARBA00003850"/>
    </source>
</evidence>
<dbReference type="KEGG" id="ssof:SULC_1688"/>
<evidence type="ECO:0000313" key="29">
    <source>
        <dbReference type="Proteomes" id="UP000033057"/>
    </source>
</evidence>
<evidence type="ECO:0000256" key="16">
    <source>
        <dbReference type="RuleBase" id="RU004175"/>
    </source>
</evidence>
<dbReference type="PANTHER" id="PTHR21256">
    <property type="entry name" value="HISTIDINOL DEHYDROGENASE HDH"/>
    <property type="match status" value="1"/>
</dbReference>
<evidence type="ECO:0000256" key="4">
    <source>
        <dbReference type="ARBA" id="ARBA00012965"/>
    </source>
</evidence>
<dbReference type="Proteomes" id="UP000076770">
    <property type="component" value="Chromosome i"/>
</dbReference>
<evidence type="ECO:0000313" key="20">
    <source>
        <dbReference type="EMBL" id="AZF68415.1"/>
    </source>
</evidence>
<dbReference type="EMBL" id="CP033235">
    <property type="protein sequence ID" value="AZF68415.1"/>
    <property type="molecule type" value="Genomic_DNA"/>
</dbReference>
<evidence type="ECO:0000313" key="37">
    <source>
        <dbReference type="Proteomes" id="UP000275843"/>
    </source>
</evidence>
<dbReference type="CDD" id="cd06572">
    <property type="entry name" value="Histidinol_dh"/>
    <property type="match status" value="1"/>
</dbReference>
<dbReference type="GO" id="GO:0000105">
    <property type="term" value="P:L-histidine biosynthetic process"/>
    <property type="evidence" value="ECO:0007669"/>
    <property type="project" value="UniProtKB-UniRule"/>
</dbReference>
<dbReference type="InterPro" id="IPR001692">
    <property type="entry name" value="Histidinol_DH_CS"/>
</dbReference>
<comment type="cofactor">
    <cofactor evidence="10 15">
        <name>Zn(2+)</name>
        <dbReference type="ChEBI" id="CHEBI:29105"/>
    </cofactor>
    <text evidence="10 15">Binds 1 zinc ion per subunit.</text>
</comment>
<dbReference type="Proteomes" id="UP000594632">
    <property type="component" value="Chromosome"/>
</dbReference>
<dbReference type="EMBL" id="CP011055">
    <property type="protein sequence ID" value="AKA73938.1"/>
    <property type="molecule type" value="Genomic_DNA"/>
</dbReference>
<dbReference type="NCBIfam" id="TIGR00069">
    <property type="entry name" value="hisD"/>
    <property type="match status" value="1"/>
</dbReference>
<evidence type="ECO:0000313" key="35">
    <source>
        <dbReference type="Proteomes" id="UP000273194"/>
    </source>
</evidence>
<dbReference type="Proteomes" id="UP000033085">
    <property type="component" value="Chromosome"/>
</dbReference>
<keyword evidence="10 11" id="KW-0028">Amino-acid biosynthesis</keyword>
<evidence type="ECO:0000313" key="24">
    <source>
        <dbReference type="EMBL" id="AZF78889.1"/>
    </source>
</evidence>
<feature type="binding site" evidence="10 14">
    <location>
        <position position="222"/>
    </location>
    <ligand>
        <name>substrate</name>
    </ligand>
</feature>
<dbReference type="Proteomes" id="UP000269431">
    <property type="component" value="Chromosome"/>
</dbReference>
<evidence type="ECO:0000313" key="36">
    <source>
        <dbReference type="Proteomes" id="UP000273443"/>
    </source>
</evidence>
<dbReference type="FunFam" id="3.40.50.1980:FF:000026">
    <property type="entry name" value="Histidinol dehydrogenase"/>
    <property type="match status" value="1"/>
</dbReference>
<dbReference type="EMBL" id="CP033239">
    <property type="protein sequence ID" value="AZF78889.1"/>
    <property type="molecule type" value="Genomic_DNA"/>
</dbReference>
<evidence type="ECO:0000256" key="10">
    <source>
        <dbReference type="HAMAP-Rule" id="MF_01024"/>
    </source>
</evidence>
<comment type="pathway">
    <text evidence="2 10 11">Amino-acid biosynthesis; L-histidine biosynthesis; L-histidine from 5-phospho-alpha-D-ribose 1-diphosphate: step 9/9.</text>
</comment>
<feature type="binding site" evidence="10 13">
    <location>
        <position position="199"/>
    </location>
    <ligand>
        <name>NAD(+)</name>
        <dbReference type="ChEBI" id="CHEBI:57540"/>
    </ligand>
</feature>
<dbReference type="EMBL" id="CP033237">
    <property type="protein sequence ID" value="AZF73655.1"/>
    <property type="molecule type" value="Genomic_DNA"/>
</dbReference>
<dbReference type="GO" id="GO:0008270">
    <property type="term" value="F:zinc ion binding"/>
    <property type="evidence" value="ECO:0007669"/>
    <property type="project" value="UniProtKB-UniRule"/>
</dbReference>
<dbReference type="OrthoDB" id="36308at2157"/>
<evidence type="ECO:0000313" key="25">
    <source>
        <dbReference type="EMBL" id="AZF81493.1"/>
    </source>
</evidence>
<dbReference type="EMBL" id="CP050869">
    <property type="protein sequence ID" value="QPG50879.1"/>
    <property type="molecule type" value="Genomic_DNA"/>
</dbReference>
<dbReference type="EMBL" id="CP033241">
    <property type="protein sequence ID" value="AZF84069.1"/>
    <property type="molecule type" value="Genomic_DNA"/>
</dbReference>
<dbReference type="RefSeq" id="WP_009991117.1">
    <property type="nucleotide sequence ID" value="NZ_CP011055.2"/>
</dbReference>
<evidence type="ECO:0000313" key="30">
    <source>
        <dbReference type="Proteomes" id="UP000033085"/>
    </source>
</evidence>
<proteinExistence type="inferred from homology"/>
<dbReference type="EMBL" id="CP033240">
    <property type="protein sequence ID" value="AZF81493.1"/>
    <property type="molecule type" value="Genomic_DNA"/>
</dbReference>
<feature type="binding site" evidence="10 14">
    <location>
        <position position="244"/>
    </location>
    <ligand>
        <name>substrate</name>
    </ligand>
</feature>
<feature type="binding site" evidence="10 13">
    <location>
        <position position="114"/>
    </location>
    <ligand>
        <name>NAD(+)</name>
        <dbReference type="ChEBI" id="CHEBI:57540"/>
    </ligand>
</feature>
<dbReference type="GO" id="GO:0004399">
    <property type="term" value="F:histidinol dehydrogenase activity"/>
    <property type="evidence" value="ECO:0007669"/>
    <property type="project" value="UniProtKB-UniRule"/>
</dbReference>
<comment type="similarity">
    <text evidence="3 10 11 16">Belongs to the histidinol dehydrogenase family.</text>
</comment>
<evidence type="ECO:0000256" key="12">
    <source>
        <dbReference type="PIRSR" id="PIRSR000099-1"/>
    </source>
</evidence>
<feature type="binding site" evidence="10 15">
    <location>
        <position position="389"/>
    </location>
    <ligand>
        <name>Zn(2+)</name>
        <dbReference type="ChEBI" id="CHEBI:29105"/>
    </ligand>
</feature>
<dbReference type="PROSITE" id="PS00611">
    <property type="entry name" value="HISOL_DEHYDROGENASE"/>
    <property type="match status" value="1"/>
</dbReference>
<evidence type="ECO:0000313" key="18">
    <source>
        <dbReference type="EMBL" id="AKA76635.1"/>
    </source>
</evidence>
<dbReference type="EMBL" id="LT549890">
    <property type="protein sequence ID" value="SAI84148.1"/>
    <property type="molecule type" value="Genomic_DNA"/>
</dbReference>
<dbReference type="AlphaFoldDB" id="A0A0E3MC72"/>
<evidence type="ECO:0000256" key="13">
    <source>
        <dbReference type="PIRSR" id="PIRSR000099-2"/>
    </source>
</evidence>
<name>A0A0E3MC72_SACSO</name>
<dbReference type="Proteomes" id="UP000033106">
    <property type="component" value="Chromosome"/>
</dbReference>
<reference evidence="29 30" key="1">
    <citation type="journal article" date="2015" name="Genome Announc.">
        <title>Complete Genome Sequence of Sulfolobus solfataricus Strain 98/2 and Evolved Derivatives.</title>
        <authorList>
            <person name="McCarthy S."/>
            <person name="Gradnigo J."/>
            <person name="Johnson T."/>
            <person name="Payne S."/>
            <person name="Lipzen A."/>
            <person name="Martin J."/>
            <person name="Schackwitz W."/>
            <person name="Moriyama E."/>
            <person name="Blum P."/>
        </authorList>
    </citation>
    <scope>NUCLEOTIDE SEQUENCE [LARGE SCALE GENOMIC DNA]</scope>
    <source>
        <strain evidence="29">98/2 SULC</strain>
        <strain evidence="17">SARC-B</strain>
        <strain evidence="18">SARC-C</strain>
        <strain evidence="19 31">SULA</strain>
        <strain evidence="30">SULB</strain>
    </source>
</reference>
<feature type="active site" description="Proton acceptor" evidence="10 12">
    <location>
        <position position="298"/>
    </location>
</feature>
<evidence type="ECO:0000313" key="28">
    <source>
        <dbReference type="EMBL" id="SAI84148.1"/>
    </source>
</evidence>
<dbReference type="PIRSF" id="PIRSF000099">
    <property type="entry name" value="Histidinol_dh"/>
    <property type="match status" value="1"/>
</dbReference>
<dbReference type="EC" id="1.1.1.23" evidence="4 10"/>
<accession>A0A0E3MC72</accession>
<dbReference type="OMA" id="YIAGPNH"/>
<evidence type="ECO:0000256" key="2">
    <source>
        <dbReference type="ARBA" id="ARBA00004940"/>
    </source>
</evidence>
<dbReference type="Pfam" id="PF00815">
    <property type="entry name" value="Histidinol_dh"/>
    <property type="match status" value="1"/>
</dbReference>
<dbReference type="PRINTS" id="PR00083">
    <property type="entry name" value="HOLDHDRGNASE"/>
</dbReference>
<evidence type="ECO:0000313" key="22">
    <source>
        <dbReference type="EMBL" id="AZF73655.1"/>
    </source>
</evidence>
<evidence type="ECO:0000256" key="11">
    <source>
        <dbReference type="PIRNR" id="PIRNR000099"/>
    </source>
</evidence>
<dbReference type="EMBL" id="CP011056">
    <property type="protein sequence ID" value="AKA76635.1"/>
    <property type="molecule type" value="Genomic_DNA"/>
</dbReference>
<feature type="binding site" evidence="10 15">
    <location>
        <position position="331"/>
    </location>
    <ligand>
        <name>Zn(2+)</name>
        <dbReference type="ChEBI" id="CHEBI:29105"/>
    </ligand>
</feature>
<feature type="binding site" evidence="10 14">
    <location>
        <position position="389"/>
    </location>
    <ligand>
        <name>substrate</name>
    </ligand>
</feature>
<reference evidence="32" key="2">
    <citation type="submission" date="2016-04" db="EMBL/GenBank/DDBJ databases">
        <authorList>
            <person name="Shah S.A."/>
            <person name="Garrett R.A."/>
        </authorList>
    </citation>
    <scope>NUCLEOTIDE SEQUENCE [LARGE SCALE GENOMIC DNA]</scope>
    <source>
        <strain evidence="32">ATCC 35091 / DSM 1616 / JCM 8930 / NBRC 15331 / P1</strain>
    </source>
</reference>
<evidence type="ECO:0000313" key="33">
    <source>
        <dbReference type="Proteomes" id="UP000267993"/>
    </source>
</evidence>
<evidence type="ECO:0000313" key="31">
    <source>
        <dbReference type="Proteomes" id="UP000033106"/>
    </source>
</evidence>
<dbReference type="EMBL" id="CP033236">
    <property type="protein sequence ID" value="AZF71035.1"/>
    <property type="molecule type" value="Genomic_DNA"/>
</dbReference>
<reference evidence="28" key="3">
    <citation type="submission" date="2016-04" db="EMBL/GenBank/DDBJ databases">
        <authorList>
            <person name="Evans L.H."/>
            <person name="Alamgir A."/>
            <person name="Owens N."/>
            <person name="Weber N.D."/>
            <person name="Virtaneva K."/>
            <person name="Barbian K."/>
            <person name="Babar A."/>
            <person name="Rosenke K."/>
        </authorList>
    </citation>
    <scope>NUCLEOTIDE SEQUENCE</scope>
    <source>
        <strain evidence="28">P1</strain>
    </source>
</reference>
<dbReference type="Proteomes" id="UP000273194">
    <property type="component" value="Chromosome"/>
</dbReference>
<feature type="binding site" evidence="10 14">
    <location>
        <position position="247"/>
    </location>
    <ligand>
        <name>substrate</name>
    </ligand>
</feature>
<dbReference type="Gene3D" id="3.40.50.1980">
    <property type="entry name" value="Nitrogenase molybdenum iron protein domain"/>
    <property type="match status" value="2"/>
</dbReference>
<dbReference type="EMBL" id="CP011057">
    <property type="protein sequence ID" value="AKA79329.1"/>
    <property type="molecule type" value="Genomic_DNA"/>
</dbReference>
<comment type="function">
    <text evidence="1 10 11">Catalyzes the sequential NAD-dependent oxidations of L-histidinol to L-histidinaldehyde and then to L-histidine.</text>
</comment>
<dbReference type="SUPFAM" id="SSF53720">
    <property type="entry name" value="ALDH-like"/>
    <property type="match status" value="1"/>
</dbReference>
<dbReference type="Proteomes" id="UP000278715">
    <property type="component" value="Chromosome"/>
</dbReference>
<evidence type="ECO:0000313" key="39">
    <source>
        <dbReference type="Proteomes" id="UP000282269"/>
    </source>
</evidence>
<evidence type="ECO:0000256" key="8">
    <source>
        <dbReference type="ARBA" id="ARBA00023002"/>
    </source>
</evidence>
<dbReference type="EMBL" id="CP033238">
    <property type="protein sequence ID" value="AZF76279.1"/>
    <property type="molecule type" value="Genomic_DNA"/>
</dbReference>
<dbReference type="GO" id="GO:0051287">
    <property type="term" value="F:NAD binding"/>
    <property type="evidence" value="ECO:0007669"/>
    <property type="project" value="InterPro"/>
</dbReference>
<evidence type="ECO:0000313" key="34">
    <source>
        <dbReference type="Proteomes" id="UP000269431"/>
    </source>
</evidence>
<evidence type="ECO:0000313" key="19">
    <source>
        <dbReference type="EMBL" id="AKA79329.1"/>
    </source>
</evidence>
<feature type="binding site" evidence="10 14">
    <location>
        <position position="331"/>
    </location>
    <ligand>
        <name>substrate</name>
    </ligand>
</feature>
<dbReference type="UniPathway" id="UPA00031">
    <property type="reaction ID" value="UER00014"/>
</dbReference>
<evidence type="ECO:0000313" key="17">
    <source>
        <dbReference type="EMBL" id="AKA73938.1"/>
    </source>
</evidence>